<reference evidence="2" key="1">
    <citation type="submission" date="2024-02" db="EMBL/GenBank/DDBJ databases">
        <authorList>
            <consortium name="ELIXIR-Norway"/>
            <consortium name="Elixir Norway"/>
        </authorList>
    </citation>
    <scope>NUCLEOTIDE SEQUENCE</scope>
</reference>
<sequence>MQSNMTDHALRLLDQHRLHPCHTLQQEFLRHEHRNPKPSDIFKLRLRLPKMEYEEESADDGDDDVYSPTAAAAPPHQQQKKRSLVHEIQCDAAIKKAKILPGSMVISVRSLKAHLKTADPLSCPEWMELNLPVADIAQWACSDNRFAANNGRFAYMGRREYGDLRDLISQLLAERERSTTMCETTPRAYEMVKAPEEYNAIIGNILVVGPVGSGKSHVLAAAASDFTEEFQTQEEEPGQKGRRRRRVVTIMDCALLKQDRAFRILRDALFVAFGDDDQNIQLLRTCSNEEDLVHFCEGTEDHLLWLLDQWECVKGCGDTTRLQSLLFRLCCHHSMSEELECWGKWKFVASITDCDKAVDVLDDKELQYLLDMTGRLPGFLSAWCDALKETVQYTSGGGKFSFDDGMTILQTQAAVEKMRDDMESMFECAIVIGKLSKLIDGVCKYLFGAPMNKPLKDIDSRYFHVVDGRGALSCGLAGYELARLVHKHKESNRFFEVPCIKAIKMEFGAKVVKHPVLGGLLVERAIIGLIADGRSLVLAVGKMTKLCPTVIQLQEGVDHSVVEDLHKEFIKDGKEEALFMFLTLSAAYKAVDAVLLKFQHEAKGCHLYIAGLQVTIGKLPKHRLCRKIFMTRKCLKWVPTALNVEEDVSWCMNWITPEVEIANYPGKFTKDLGVYQMQSRCSICKGNEVDCLEVFTTFRQLDTRLGFLDAVRFNL</sequence>
<protein>
    <submittedName>
        <fullName evidence="2">Uncharacterized protein</fullName>
    </submittedName>
</protein>
<dbReference type="Proteomes" id="UP001497512">
    <property type="component" value="Chromosome 9"/>
</dbReference>
<feature type="compositionally biased region" description="Acidic residues" evidence="1">
    <location>
        <begin position="53"/>
        <end position="65"/>
    </location>
</feature>
<accession>A0ABP0V4K0</accession>
<proteinExistence type="predicted"/>
<name>A0ABP0V4K0_9BRYO</name>
<evidence type="ECO:0000256" key="1">
    <source>
        <dbReference type="SAM" id="MobiDB-lite"/>
    </source>
</evidence>
<evidence type="ECO:0000313" key="2">
    <source>
        <dbReference type="EMBL" id="CAK9237033.1"/>
    </source>
</evidence>
<feature type="region of interest" description="Disordered" evidence="1">
    <location>
        <begin position="53"/>
        <end position="82"/>
    </location>
</feature>
<feature type="compositionally biased region" description="Low complexity" evidence="1">
    <location>
        <begin position="68"/>
        <end position="77"/>
    </location>
</feature>
<evidence type="ECO:0000313" key="3">
    <source>
        <dbReference type="Proteomes" id="UP001497512"/>
    </source>
</evidence>
<gene>
    <name evidence="2" type="ORF">CSSPTR1EN2_LOCUS23433</name>
</gene>
<keyword evidence="3" id="KW-1185">Reference proteome</keyword>
<dbReference type="EMBL" id="OZ019901">
    <property type="protein sequence ID" value="CAK9237033.1"/>
    <property type="molecule type" value="Genomic_DNA"/>
</dbReference>
<organism evidence="2 3">
    <name type="scientific">Sphagnum troendelagicum</name>
    <dbReference type="NCBI Taxonomy" id="128251"/>
    <lineage>
        <taxon>Eukaryota</taxon>
        <taxon>Viridiplantae</taxon>
        <taxon>Streptophyta</taxon>
        <taxon>Embryophyta</taxon>
        <taxon>Bryophyta</taxon>
        <taxon>Sphagnophytina</taxon>
        <taxon>Sphagnopsida</taxon>
        <taxon>Sphagnales</taxon>
        <taxon>Sphagnaceae</taxon>
        <taxon>Sphagnum</taxon>
    </lineage>
</organism>